<proteinExistence type="predicted"/>
<organism evidence="2 3">
    <name type="scientific">Durusdinium trenchii</name>
    <dbReference type="NCBI Taxonomy" id="1381693"/>
    <lineage>
        <taxon>Eukaryota</taxon>
        <taxon>Sar</taxon>
        <taxon>Alveolata</taxon>
        <taxon>Dinophyceae</taxon>
        <taxon>Suessiales</taxon>
        <taxon>Symbiodiniaceae</taxon>
        <taxon>Durusdinium</taxon>
    </lineage>
</organism>
<feature type="non-terminal residue" evidence="2">
    <location>
        <position position="1"/>
    </location>
</feature>
<feature type="compositionally biased region" description="Acidic residues" evidence="1">
    <location>
        <begin position="15"/>
        <end position="24"/>
    </location>
</feature>
<accession>A0ABP0I562</accession>
<evidence type="ECO:0000313" key="3">
    <source>
        <dbReference type="Proteomes" id="UP001642484"/>
    </source>
</evidence>
<feature type="non-terminal residue" evidence="2">
    <location>
        <position position="131"/>
    </location>
</feature>
<sequence length="131" mass="14830">RLPLQQLPQYHALDKEEEPPYGLDEDGVAQLRAEVEKRKAPSPQSSMTRKSIGKVKASQFKKLKPGLRLTINQGFRKLRRMASALDISECEVAEVLETLALHLEENIEIASRDREVFIGELAIPEEPLVQE</sequence>
<dbReference type="Proteomes" id="UP001642484">
    <property type="component" value="Unassembled WGS sequence"/>
</dbReference>
<feature type="region of interest" description="Disordered" evidence="1">
    <location>
        <begin position="1"/>
        <end position="24"/>
    </location>
</feature>
<name>A0ABP0I562_9DINO</name>
<evidence type="ECO:0000256" key="1">
    <source>
        <dbReference type="SAM" id="MobiDB-lite"/>
    </source>
</evidence>
<dbReference type="EMBL" id="CAXAMN010001827">
    <property type="protein sequence ID" value="CAK8996455.1"/>
    <property type="molecule type" value="Genomic_DNA"/>
</dbReference>
<evidence type="ECO:0000313" key="2">
    <source>
        <dbReference type="EMBL" id="CAK8996455.1"/>
    </source>
</evidence>
<reference evidence="2 3" key="1">
    <citation type="submission" date="2024-02" db="EMBL/GenBank/DDBJ databases">
        <authorList>
            <person name="Chen Y."/>
            <person name="Shah S."/>
            <person name="Dougan E. K."/>
            <person name="Thang M."/>
            <person name="Chan C."/>
        </authorList>
    </citation>
    <scope>NUCLEOTIDE SEQUENCE [LARGE SCALE GENOMIC DNA]</scope>
</reference>
<gene>
    <name evidence="2" type="ORF">CCMP2556_LOCUS4459</name>
</gene>
<protein>
    <submittedName>
        <fullName evidence="2">Uncharacterized protein</fullName>
    </submittedName>
</protein>
<keyword evidence="3" id="KW-1185">Reference proteome</keyword>
<comment type="caution">
    <text evidence="2">The sequence shown here is derived from an EMBL/GenBank/DDBJ whole genome shotgun (WGS) entry which is preliminary data.</text>
</comment>